<accession>A0A562BD65</accession>
<sequence length="68" mass="7582">MANPPANHGKQWTPADVSQLKQLAKQNTPTRVIGLKMGRTEDAVRNKASENDVSLKPTNQSPYNRRKP</sequence>
<feature type="compositionally biased region" description="Basic and acidic residues" evidence="1">
    <location>
        <begin position="38"/>
        <end position="50"/>
    </location>
</feature>
<keyword evidence="3" id="KW-1185">Reference proteome</keyword>
<evidence type="ECO:0008006" key="4">
    <source>
        <dbReference type="Google" id="ProtNLM"/>
    </source>
</evidence>
<gene>
    <name evidence="2" type="ORF">L602_003200000550</name>
</gene>
<proteinExistence type="predicted"/>
<name>A0A562BD65_9BURK</name>
<dbReference type="Proteomes" id="UP000318141">
    <property type="component" value="Unassembled WGS sequence"/>
</dbReference>
<protein>
    <recommendedName>
        <fullName evidence="4">GcrA cell cycle regulator</fullName>
    </recommendedName>
</protein>
<dbReference type="EMBL" id="VLJN01000026">
    <property type="protein sequence ID" value="TWG83122.1"/>
    <property type="molecule type" value="Genomic_DNA"/>
</dbReference>
<dbReference type="AlphaFoldDB" id="A0A562BD65"/>
<evidence type="ECO:0000313" key="2">
    <source>
        <dbReference type="EMBL" id="TWG83122.1"/>
    </source>
</evidence>
<feature type="region of interest" description="Disordered" evidence="1">
    <location>
        <begin position="23"/>
        <end position="68"/>
    </location>
</feature>
<evidence type="ECO:0000313" key="3">
    <source>
        <dbReference type="Proteomes" id="UP000318141"/>
    </source>
</evidence>
<evidence type="ECO:0000256" key="1">
    <source>
        <dbReference type="SAM" id="MobiDB-lite"/>
    </source>
</evidence>
<comment type="caution">
    <text evidence="2">The sequence shown here is derived from an EMBL/GenBank/DDBJ whole genome shotgun (WGS) entry which is preliminary data.</text>
</comment>
<organism evidence="2 3">
    <name type="scientific">Cupriavidus gilardii J11</name>
    <dbReference type="NCBI Taxonomy" id="936133"/>
    <lineage>
        <taxon>Bacteria</taxon>
        <taxon>Pseudomonadati</taxon>
        <taxon>Pseudomonadota</taxon>
        <taxon>Betaproteobacteria</taxon>
        <taxon>Burkholderiales</taxon>
        <taxon>Burkholderiaceae</taxon>
        <taxon>Cupriavidus</taxon>
    </lineage>
</organism>
<dbReference type="OrthoDB" id="3830421at2"/>
<feature type="compositionally biased region" description="Polar residues" evidence="1">
    <location>
        <begin position="56"/>
        <end position="68"/>
    </location>
</feature>
<reference evidence="2 3" key="1">
    <citation type="submission" date="2019-07" db="EMBL/GenBank/DDBJ databases">
        <title>Genome sequencing of lignin-degrading bacterial isolates.</title>
        <authorList>
            <person name="Gladden J."/>
        </authorList>
    </citation>
    <scope>NUCLEOTIDE SEQUENCE [LARGE SCALE GENOMIC DNA]</scope>
    <source>
        <strain evidence="2 3">J11</strain>
    </source>
</reference>